<gene>
    <name evidence="4" type="ORF">NCCP602_00210</name>
</gene>
<organism evidence="4 5">
    <name type="scientific">Brevibacterium metallidurans</name>
    <dbReference type="NCBI Taxonomy" id="1482676"/>
    <lineage>
        <taxon>Bacteria</taxon>
        <taxon>Bacillati</taxon>
        <taxon>Actinomycetota</taxon>
        <taxon>Actinomycetes</taxon>
        <taxon>Micrococcales</taxon>
        <taxon>Brevibacteriaceae</taxon>
        <taxon>Brevibacterium</taxon>
    </lineage>
</organism>
<comment type="similarity">
    <text evidence="1">Belongs to the Rv1128c/1148c/1588c/1702c/1945/3466 family.</text>
</comment>
<feature type="domain" description="HNH nuclease" evidence="3">
    <location>
        <begin position="620"/>
        <end position="677"/>
    </location>
</feature>
<evidence type="ECO:0000313" key="4">
    <source>
        <dbReference type="EMBL" id="GAA0034060.1"/>
    </source>
</evidence>
<feature type="compositionally biased region" description="Low complexity" evidence="2">
    <location>
        <begin position="133"/>
        <end position="170"/>
    </location>
</feature>
<evidence type="ECO:0000256" key="1">
    <source>
        <dbReference type="ARBA" id="ARBA00023450"/>
    </source>
</evidence>
<evidence type="ECO:0000313" key="5">
    <source>
        <dbReference type="Proteomes" id="UP001498238"/>
    </source>
</evidence>
<feature type="region of interest" description="Disordered" evidence="2">
    <location>
        <begin position="131"/>
        <end position="181"/>
    </location>
</feature>
<dbReference type="InterPro" id="IPR003870">
    <property type="entry name" value="DUF222"/>
</dbReference>
<feature type="compositionally biased region" description="Polar residues" evidence="2">
    <location>
        <begin position="488"/>
        <end position="517"/>
    </location>
</feature>
<dbReference type="Pfam" id="PF01844">
    <property type="entry name" value="HNH"/>
    <property type="match status" value="1"/>
</dbReference>
<proteinExistence type="inferred from homology"/>
<feature type="region of interest" description="Disordered" evidence="2">
    <location>
        <begin position="756"/>
        <end position="791"/>
    </location>
</feature>
<sequence>MRGTSAPRSRDDGSGAEGDPLGASTTQPCAQEPKQKSNLPEPPASSRYTLRVGSSLTDLGHAASAVDQAHLRVCELTAGIVLAEVINDLGFAYPEDGSPYRFATISESVRRCVGEAGRRCAENAVAQNTGTQVAQPLTTNTQTTVAQNTTGPTTDTTTGSAADASTGAASEPGSASELASASECDDLPEFPAFSLDTNFSAWIHERVHSEHIPGVSAILGTSSTRSYRHLTQAMTIIHGLPRFAARVRAGEFTQAHVLTVADLCQTVAFRHLPRLDLHLATRRSTVTSDTLRTALRKFIQVLQKPEDRAEIASQRRRVDVETFGNGTACLSVFAPADEIHACFARVQAMARAIHAGQSNTFNLPAGVEIIDERTISALMCDMFLRPQPKLSIRVREIDPVTGIQSQREAPLLDENGDLRFHEDASSVSGLIDLLDPSPAGVPVPNATGRGDLNAARLPDQRPSHLSDPNSAARLDRTPAVSGSDPLSVPSSDSHSATEPQRTPVPGSTANTQVSGPPSSGEAFFSGARPQPIPIEYSVMAEMPTTPEWMRNQAAVITTVPLISLTGDSDLPGVLPDGSPIPAEVARRIASGSPSLTRILTDPATGTPIDAQATTYPIPKPVRKTLIAQWATCSVPGCRRPAEKSEIDHVDPFFHADPPSGGLTRFGNLHPLCKKCHSLKTARHYAVRMDDTGTATSAVEYEFPHGLMTTVTAPDQPIDVEQALELYDLLGMKPCRWENPDHAVPVDWSIVEVSPTEELAHEHAEQRRREAETAARRQRLAEMSERSKEARNRRRLEQLLDWEHADFPGALPPGAGTSAQRALPCGTRDPLAPLCEDPDSTDSPTWIAPTILAETEPPPCFERSRIAPRQLQIRHSLRDRLTLRMRRALEVRRTTDVRKAFRDYWEHDLVDDPPPF</sequence>
<evidence type="ECO:0000259" key="3">
    <source>
        <dbReference type="SMART" id="SM00507"/>
    </source>
</evidence>
<dbReference type="CDD" id="cd00085">
    <property type="entry name" value="HNHc"/>
    <property type="match status" value="1"/>
</dbReference>
<protein>
    <recommendedName>
        <fullName evidence="3">HNH nuclease domain-containing protein</fullName>
    </recommendedName>
</protein>
<reference evidence="4 5" key="1">
    <citation type="submission" date="2024-01" db="EMBL/GenBank/DDBJ databases">
        <title>Characterization of antibiotic resistant novel bacterial strains and their environmental applications.</title>
        <authorList>
            <person name="Manzoor S."/>
            <person name="Abbas S."/>
            <person name="Arshad M."/>
            <person name="Ahmed I."/>
        </authorList>
    </citation>
    <scope>NUCLEOTIDE SEQUENCE [LARGE SCALE GENOMIC DNA]</scope>
    <source>
        <strain evidence="4 5">NCCP-602</strain>
    </source>
</reference>
<dbReference type="Pfam" id="PF02720">
    <property type="entry name" value="DUF222"/>
    <property type="match status" value="1"/>
</dbReference>
<dbReference type="InterPro" id="IPR002711">
    <property type="entry name" value="HNH"/>
</dbReference>
<evidence type="ECO:0000256" key="2">
    <source>
        <dbReference type="SAM" id="MobiDB-lite"/>
    </source>
</evidence>
<feature type="region of interest" description="Disordered" evidence="2">
    <location>
        <begin position="1"/>
        <end position="48"/>
    </location>
</feature>
<dbReference type="Proteomes" id="UP001498238">
    <property type="component" value="Unassembled WGS sequence"/>
</dbReference>
<comment type="caution">
    <text evidence="4">The sequence shown here is derived from an EMBL/GenBank/DDBJ whole genome shotgun (WGS) entry which is preliminary data.</text>
</comment>
<feature type="region of interest" description="Disordered" evidence="2">
    <location>
        <begin position="431"/>
        <end position="528"/>
    </location>
</feature>
<keyword evidence="5" id="KW-1185">Reference proteome</keyword>
<dbReference type="RefSeq" id="WP_339391083.1">
    <property type="nucleotide sequence ID" value="NZ_BAAAAF010000001.1"/>
</dbReference>
<dbReference type="EMBL" id="BAAAAF010000001">
    <property type="protein sequence ID" value="GAA0034060.1"/>
    <property type="molecule type" value="Genomic_DNA"/>
</dbReference>
<feature type="compositionally biased region" description="Basic and acidic residues" evidence="2">
    <location>
        <begin position="757"/>
        <end position="791"/>
    </location>
</feature>
<dbReference type="SMART" id="SM00507">
    <property type="entry name" value="HNHc"/>
    <property type="match status" value="1"/>
</dbReference>
<dbReference type="InterPro" id="IPR003615">
    <property type="entry name" value="HNH_nuc"/>
</dbReference>
<name>A0ABN0SJ11_9MICO</name>
<accession>A0ABN0SJ11</accession>
<dbReference type="Gene3D" id="1.10.30.50">
    <property type="match status" value="1"/>
</dbReference>